<organism evidence="2 3">
    <name type="scientific">Homarus americanus</name>
    <name type="common">American lobster</name>
    <dbReference type="NCBI Taxonomy" id="6706"/>
    <lineage>
        <taxon>Eukaryota</taxon>
        <taxon>Metazoa</taxon>
        <taxon>Ecdysozoa</taxon>
        <taxon>Arthropoda</taxon>
        <taxon>Crustacea</taxon>
        <taxon>Multicrustacea</taxon>
        <taxon>Malacostraca</taxon>
        <taxon>Eumalacostraca</taxon>
        <taxon>Eucarida</taxon>
        <taxon>Decapoda</taxon>
        <taxon>Pleocyemata</taxon>
        <taxon>Astacidea</taxon>
        <taxon>Nephropoidea</taxon>
        <taxon>Nephropidae</taxon>
        <taxon>Homarus</taxon>
    </lineage>
</organism>
<gene>
    <name evidence="2" type="ORF">Hamer_G003366</name>
</gene>
<protein>
    <submittedName>
        <fullName evidence="2">Uncharacterized protein</fullName>
    </submittedName>
</protein>
<accession>A0A8J5TL08</accession>
<feature type="region of interest" description="Disordered" evidence="1">
    <location>
        <begin position="18"/>
        <end position="43"/>
    </location>
</feature>
<dbReference type="AlphaFoldDB" id="A0A8J5TL08"/>
<feature type="compositionally biased region" description="Polar residues" evidence="1">
    <location>
        <begin position="24"/>
        <end position="37"/>
    </location>
</feature>
<dbReference type="EMBL" id="JAHLQT010007678">
    <property type="protein sequence ID" value="KAG7174423.1"/>
    <property type="molecule type" value="Genomic_DNA"/>
</dbReference>
<name>A0A8J5TL08_HOMAM</name>
<proteinExistence type="predicted"/>
<evidence type="ECO:0000313" key="3">
    <source>
        <dbReference type="Proteomes" id="UP000747542"/>
    </source>
</evidence>
<reference evidence="2" key="1">
    <citation type="journal article" date="2021" name="Sci. Adv.">
        <title>The American lobster genome reveals insights on longevity, neural, and immune adaptations.</title>
        <authorList>
            <person name="Polinski J.M."/>
            <person name="Zimin A.V."/>
            <person name="Clark K.F."/>
            <person name="Kohn A.B."/>
            <person name="Sadowski N."/>
            <person name="Timp W."/>
            <person name="Ptitsyn A."/>
            <person name="Khanna P."/>
            <person name="Romanova D.Y."/>
            <person name="Williams P."/>
            <person name="Greenwood S.J."/>
            <person name="Moroz L.L."/>
            <person name="Walt D.R."/>
            <person name="Bodnar A.G."/>
        </authorList>
    </citation>
    <scope>NUCLEOTIDE SEQUENCE</scope>
    <source>
        <strain evidence="2">GMGI-L3</strain>
    </source>
</reference>
<evidence type="ECO:0000313" key="2">
    <source>
        <dbReference type="EMBL" id="KAG7174423.1"/>
    </source>
</evidence>
<sequence length="98" mass="11161">MAPHEVLSEMMQRHDDYFQKHYVTPQSATPKKTGSSQGREDKLEGYLIQPAGKNTENDFHGGHVTQFPIKLSDIFFEGSRVETPDGSSRSYFNFDFGM</sequence>
<keyword evidence="3" id="KW-1185">Reference proteome</keyword>
<evidence type="ECO:0000256" key="1">
    <source>
        <dbReference type="SAM" id="MobiDB-lite"/>
    </source>
</evidence>
<dbReference type="Proteomes" id="UP000747542">
    <property type="component" value="Unassembled WGS sequence"/>
</dbReference>
<comment type="caution">
    <text evidence="2">The sequence shown here is derived from an EMBL/GenBank/DDBJ whole genome shotgun (WGS) entry which is preliminary data.</text>
</comment>